<evidence type="ECO:0000313" key="1">
    <source>
        <dbReference type="EMBL" id="KAK3350349.1"/>
    </source>
</evidence>
<comment type="caution">
    <text evidence="1">The sequence shown here is derived from an EMBL/GenBank/DDBJ whole genome shotgun (WGS) entry which is preliminary data.</text>
</comment>
<reference evidence="1" key="1">
    <citation type="journal article" date="2023" name="Mol. Phylogenet. Evol.">
        <title>Genome-scale phylogeny and comparative genomics of the fungal order Sordariales.</title>
        <authorList>
            <person name="Hensen N."/>
            <person name="Bonometti L."/>
            <person name="Westerberg I."/>
            <person name="Brannstrom I.O."/>
            <person name="Guillou S."/>
            <person name="Cros-Aarteil S."/>
            <person name="Calhoun S."/>
            <person name="Haridas S."/>
            <person name="Kuo A."/>
            <person name="Mondo S."/>
            <person name="Pangilinan J."/>
            <person name="Riley R."/>
            <person name="LaButti K."/>
            <person name="Andreopoulos B."/>
            <person name="Lipzen A."/>
            <person name="Chen C."/>
            <person name="Yan M."/>
            <person name="Daum C."/>
            <person name="Ng V."/>
            <person name="Clum A."/>
            <person name="Steindorff A."/>
            <person name="Ohm R.A."/>
            <person name="Martin F."/>
            <person name="Silar P."/>
            <person name="Natvig D.O."/>
            <person name="Lalanne C."/>
            <person name="Gautier V."/>
            <person name="Ament-Velasquez S.L."/>
            <person name="Kruys A."/>
            <person name="Hutchinson M.I."/>
            <person name="Powell A.J."/>
            <person name="Barry K."/>
            <person name="Miller A.N."/>
            <person name="Grigoriev I.V."/>
            <person name="Debuchy R."/>
            <person name="Gladieux P."/>
            <person name="Hiltunen Thoren M."/>
            <person name="Johannesson H."/>
        </authorList>
    </citation>
    <scope>NUCLEOTIDE SEQUENCE</scope>
    <source>
        <strain evidence="1">CBS 955.72</strain>
    </source>
</reference>
<dbReference type="InterPro" id="IPR027796">
    <property type="entry name" value="OTT_1508_deam-like"/>
</dbReference>
<accession>A0AAJ0MD70</accession>
<evidence type="ECO:0000313" key="2">
    <source>
        <dbReference type="Proteomes" id="UP001275084"/>
    </source>
</evidence>
<dbReference type="EMBL" id="JAUIQD010000005">
    <property type="protein sequence ID" value="KAK3350349.1"/>
    <property type="molecule type" value="Genomic_DNA"/>
</dbReference>
<proteinExistence type="predicted"/>
<dbReference type="Proteomes" id="UP001275084">
    <property type="component" value="Unassembled WGS sequence"/>
</dbReference>
<sequence length="592" mass="67458">MSEDFNWKEHGLNRARFEALTKLLAVDWDAEADTDSTKALPLTNFESGRLRRLFLDRLAELVANEKGGRHVTATMMSVGWGHVTIVVARNNRFRAGNEKFPGKLETLLQQVAATSDDGSRDELWSVLLAHYESRIRGYIVDVRQLLKRYYQTENTTRKQSDDMIDDAEPSLQSSLAELRDAAFGRHSSATTRSEACVLQAHHIYKNFPSDDFAKLASQEPRSEQQNIVNLHFSIARHAGLEKGDKKTAASNTEAWTLATSFRHLGHALTDDQVQKNFGASEKKARWNKSRLAMEFSKLKSATWEVHAEMQLFCRTSSEPRQDKESVVPYLGCSKHAYFLCWHFLDVFLGFKTRGCHGKLYNLWGLPSAAASMGRVASLVRDLEALVKREILDQDVGVLPLVRESTTGPGPHHHAGFRTTVHVGNHPGVPERPARAFFVSGGWYRGRDPIRRGRPASHRHGTRHRPLRKQIRLQQRHRTSMLPLQRPMVLQHGLRGRRRPINTADLLVDDIFQGLIPSDPQVRKDFGFHRCRNHREESHLFWLYIGLTKYHGISVTQLHSWRATGILTDKIIEQFSALPEGLLHAHQEPHPLR</sequence>
<dbReference type="Pfam" id="PF14441">
    <property type="entry name" value="OTT_1508_deam"/>
    <property type="match status" value="1"/>
</dbReference>
<gene>
    <name evidence="1" type="ORF">B0T25DRAFT_570912</name>
</gene>
<keyword evidence="2" id="KW-1185">Reference proteome</keyword>
<organism evidence="1 2">
    <name type="scientific">Lasiosphaeria hispida</name>
    <dbReference type="NCBI Taxonomy" id="260671"/>
    <lineage>
        <taxon>Eukaryota</taxon>
        <taxon>Fungi</taxon>
        <taxon>Dikarya</taxon>
        <taxon>Ascomycota</taxon>
        <taxon>Pezizomycotina</taxon>
        <taxon>Sordariomycetes</taxon>
        <taxon>Sordariomycetidae</taxon>
        <taxon>Sordariales</taxon>
        <taxon>Lasiosphaeriaceae</taxon>
        <taxon>Lasiosphaeria</taxon>
    </lineage>
</organism>
<name>A0AAJ0MD70_9PEZI</name>
<reference evidence="1" key="2">
    <citation type="submission" date="2023-06" db="EMBL/GenBank/DDBJ databases">
        <authorList>
            <consortium name="Lawrence Berkeley National Laboratory"/>
            <person name="Haridas S."/>
            <person name="Hensen N."/>
            <person name="Bonometti L."/>
            <person name="Westerberg I."/>
            <person name="Brannstrom I.O."/>
            <person name="Guillou S."/>
            <person name="Cros-Aarteil S."/>
            <person name="Calhoun S."/>
            <person name="Kuo A."/>
            <person name="Mondo S."/>
            <person name="Pangilinan J."/>
            <person name="Riley R."/>
            <person name="Labutti K."/>
            <person name="Andreopoulos B."/>
            <person name="Lipzen A."/>
            <person name="Chen C."/>
            <person name="Yanf M."/>
            <person name="Daum C."/>
            <person name="Ng V."/>
            <person name="Clum A."/>
            <person name="Steindorff A."/>
            <person name="Ohm R."/>
            <person name="Martin F."/>
            <person name="Silar P."/>
            <person name="Natvig D."/>
            <person name="Lalanne C."/>
            <person name="Gautier V."/>
            <person name="Ament-Velasquez S.L."/>
            <person name="Kruys A."/>
            <person name="Hutchinson M.I."/>
            <person name="Powell A.J."/>
            <person name="Barry K."/>
            <person name="Miller A.N."/>
            <person name="Grigoriev I.V."/>
            <person name="Debuchy R."/>
            <person name="Gladieux P."/>
            <person name="Thoren M.H."/>
            <person name="Johannesson H."/>
        </authorList>
    </citation>
    <scope>NUCLEOTIDE SEQUENCE</scope>
    <source>
        <strain evidence="1">CBS 955.72</strain>
    </source>
</reference>
<protein>
    <submittedName>
        <fullName evidence="1">Uncharacterized protein</fullName>
    </submittedName>
</protein>
<dbReference type="AlphaFoldDB" id="A0AAJ0MD70"/>